<proteinExistence type="predicted"/>
<dbReference type="EMBL" id="CAJVQC010069905">
    <property type="protein sequence ID" value="CAG8809262.1"/>
    <property type="molecule type" value="Genomic_DNA"/>
</dbReference>
<protein>
    <submittedName>
        <fullName evidence="1">25264_t:CDS:1</fullName>
    </submittedName>
</protein>
<feature type="non-terminal residue" evidence="1">
    <location>
        <position position="112"/>
    </location>
</feature>
<evidence type="ECO:0000313" key="1">
    <source>
        <dbReference type="EMBL" id="CAG8809262.1"/>
    </source>
</evidence>
<organism evidence="1 2">
    <name type="scientific">Racocetra persica</name>
    <dbReference type="NCBI Taxonomy" id="160502"/>
    <lineage>
        <taxon>Eukaryota</taxon>
        <taxon>Fungi</taxon>
        <taxon>Fungi incertae sedis</taxon>
        <taxon>Mucoromycota</taxon>
        <taxon>Glomeromycotina</taxon>
        <taxon>Glomeromycetes</taxon>
        <taxon>Diversisporales</taxon>
        <taxon>Gigasporaceae</taxon>
        <taxon>Racocetra</taxon>
    </lineage>
</organism>
<reference evidence="1" key="1">
    <citation type="submission" date="2021-06" db="EMBL/GenBank/DDBJ databases">
        <authorList>
            <person name="Kallberg Y."/>
            <person name="Tangrot J."/>
            <person name="Rosling A."/>
        </authorList>
    </citation>
    <scope>NUCLEOTIDE SEQUENCE</scope>
    <source>
        <strain evidence="1">MA461A</strain>
    </source>
</reference>
<accession>A0ACA9RTC6</accession>
<gene>
    <name evidence="1" type="ORF">RPERSI_LOCUS22824</name>
</gene>
<sequence>HINNDDGTSKHCKTEFKPKTSTTSIAAYLYTKHQIFKVKKWETQPSTSSTTQLTIDTIFQNQAENTTPLSENQQIRISYRLVVWIVESMMPLDCINDDRFQDFCYEINRRFE</sequence>
<dbReference type="Proteomes" id="UP000789920">
    <property type="component" value="Unassembled WGS sequence"/>
</dbReference>
<evidence type="ECO:0000313" key="2">
    <source>
        <dbReference type="Proteomes" id="UP000789920"/>
    </source>
</evidence>
<name>A0ACA9RTC6_9GLOM</name>
<feature type="non-terminal residue" evidence="1">
    <location>
        <position position="1"/>
    </location>
</feature>
<comment type="caution">
    <text evidence="1">The sequence shown here is derived from an EMBL/GenBank/DDBJ whole genome shotgun (WGS) entry which is preliminary data.</text>
</comment>
<keyword evidence="2" id="KW-1185">Reference proteome</keyword>